<accession>A0A426TVD1</accession>
<comment type="caution">
    <text evidence="2">The sequence shown here is derived from an EMBL/GenBank/DDBJ whole genome shotgun (WGS) entry which is preliminary data.</text>
</comment>
<dbReference type="AlphaFoldDB" id="A0A426TVD1"/>
<feature type="transmembrane region" description="Helical" evidence="1">
    <location>
        <begin position="75"/>
        <end position="93"/>
    </location>
</feature>
<keyword evidence="1" id="KW-0812">Transmembrane</keyword>
<sequence>MMLHSAERQWWRERGEPVALTGLAMAALSLLPLVLLELLTLAQAGRMAVLLAWAAALLLLLRLPQLLRGEGRRLALLALVLATGFTGAGLAAIPPAAEAQDGGLTFAAPPRISQANFSRILTTANSPAAPYGDDLYAIIVSYGLDPAVALAFFQHESQYCNTGACANNALLNWGMLRRHIRPERNAGSSGGFARYANWEDSVRDWCELMLGYIRRGLDTVEKAIPVYAPTSDGNVPTAYIGAVRRQVAAWSGGSVGTGGGGAAVNREPALRAYSMPLDQALLSESFLAASVEYRPTWAFHQYLLTESQAGRPLGVPIDGSRVINVNGQRFAVQVFALDTLYTPIAAQESETNWSDVRRLSALLQQTAPSATATPRPTLTPTP</sequence>
<organism evidence="2 3">
    <name type="scientific">Candidatus Viridilinea halotolerans</name>
    <dbReference type="NCBI Taxonomy" id="2491704"/>
    <lineage>
        <taxon>Bacteria</taxon>
        <taxon>Bacillati</taxon>
        <taxon>Chloroflexota</taxon>
        <taxon>Chloroflexia</taxon>
        <taxon>Chloroflexales</taxon>
        <taxon>Chloroflexineae</taxon>
        <taxon>Oscillochloridaceae</taxon>
        <taxon>Candidatus Viridilinea</taxon>
    </lineage>
</organism>
<dbReference type="EMBL" id="RSAS01000662">
    <property type="protein sequence ID" value="RRR69174.1"/>
    <property type="molecule type" value="Genomic_DNA"/>
</dbReference>
<keyword evidence="1" id="KW-1133">Transmembrane helix</keyword>
<name>A0A426TVD1_9CHLR</name>
<evidence type="ECO:0000313" key="3">
    <source>
        <dbReference type="Proteomes" id="UP000280307"/>
    </source>
</evidence>
<gene>
    <name evidence="2" type="ORF">EI684_16395</name>
</gene>
<feature type="transmembrane region" description="Helical" evidence="1">
    <location>
        <begin position="20"/>
        <end position="39"/>
    </location>
</feature>
<protein>
    <recommendedName>
        <fullName evidence="4">Mannosyl-glycoprotein endo-beta-N-acetylglucosamidase-like domain-containing protein</fullName>
    </recommendedName>
</protein>
<dbReference type="Proteomes" id="UP000280307">
    <property type="component" value="Unassembled WGS sequence"/>
</dbReference>
<evidence type="ECO:0008006" key="4">
    <source>
        <dbReference type="Google" id="ProtNLM"/>
    </source>
</evidence>
<evidence type="ECO:0000313" key="2">
    <source>
        <dbReference type="EMBL" id="RRR69174.1"/>
    </source>
</evidence>
<reference evidence="2 3" key="1">
    <citation type="submission" date="2018-12" db="EMBL/GenBank/DDBJ databases">
        <title>Genome Sequence of Candidatus Viridilinea halotolerans isolated from saline sulfide-rich spring.</title>
        <authorList>
            <person name="Grouzdev D.S."/>
            <person name="Burganskaya E.I."/>
            <person name="Krutkina M.S."/>
            <person name="Sukhacheva M.V."/>
            <person name="Gorlenko V.M."/>
        </authorList>
    </citation>
    <scope>NUCLEOTIDE SEQUENCE [LARGE SCALE GENOMIC DNA]</scope>
    <source>
        <strain evidence="2">Chok-6</strain>
    </source>
</reference>
<proteinExistence type="predicted"/>
<evidence type="ECO:0000256" key="1">
    <source>
        <dbReference type="SAM" id="Phobius"/>
    </source>
</evidence>
<keyword evidence="1" id="KW-0472">Membrane</keyword>
<feature type="transmembrane region" description="Helical" evidence="1">
    <location>
        <begin position="45"/>
        <end position="63"/>
    </location>
</feature>